<dbReference type="PANTHER" id="PTHR32440:SF11">
    <property type="entry name" value="METALLOPHOSPHOESTERASE DOMAIN-CONTAINING PROTEIN"/>
    <property type="match status" value="1"/>
</dbReference>
<dbReference type="InterPro" id="IPR004843">
    <property type="entry name" value="Calcineurin-like_PHP"/>
</dbReference>
<feature type="chain" id="PRO_5034316773" evidence="1">
    <location>
        <begin position="18"/>
        <end position="417"/>
    </location>
</feature>
<feature type="domain" description="Calcineurin-like phosphoesterase" evidence="2">
    <location>
        <begin position="43"/>
        <end position="256"/>
    </location>
</feature>
<dbReference type="AlphaFoldDB" id="A0A8H4PC84"/>
<evidence type="ECO:0000259" key="2">
    <source>
        <dbReference type="Pfam" id="PF00149"/>
    </source>
</evidence>
<comment type="caution">
    <text evidence="3">The sequence shown here is derived from an EMBL/GenBank/DDBJ whole genome shotgun (WGS) entry which is preliminary data.</text>
</comment>
<feature type="signal peptide" evidence="1">
    <location>
        <begin position="1"/>
        <end position="17"/>
    </location>
</feature>
<sequence>MRAFSLTVAAFGSVALAAVSRHRPNEALTFGRDGTFQISLFEDLHYGEGPSTFGPTQDALTSQTVEKLLVDEPHTHLAVINGDIISRDNLMRNSTKYLDQAVKPLVDRGLTWAAVYGNHESNNMRNVEDVFRREKRWQNSRTHPMVPDRQNVGVTNYYLPVYDAKCARGHRCVPKLLLWFFDSRSGFNNQQLDKDGNQVQRVNWVDEKVVKWFVSERSHLRKKYNKDIPSLAFVHIPPNIFSAVQTEVGIDPERNPGLNDMFQRGQAEKFCANGTRSDGCTWGGQDIPFMQALSSTRGLMGVFVAHHHGNSWCYRWTDQSLPDYPVQPSTSGLNLCYGQRTGYGGNGDWERGSRQLRVRLDRGGKADLETWIRLESGQVVGRVTLNETFGEDIYPVTPNRKTFCEDCRPWSDYKSEA</sequence>
<accession>A0A8H4PC84</accession>
<name>A0A8H4PC84_9HYPO</name>
<keyword evidence="1" id="KW-0732">Signal</keyword>
<evidence type="ECO:0000256" key="1">
    <source>
        <dbReference type="SAM" id="SignalP"/>
    </source>
</evidence>
<dbReference type="InterPro" id="IPR029052">
    <property type="entry name" value="Metallo-depent_PP-like"/>
</dbReference>
<organism evidence="3 4">
    <name type="scientific">Fusarium albosuccineum</name>
    <dbReference type="NCBI Taxonomy" id="1237068"/>
    <lineage>
        <taxon>Eukaryota</taxon>
        <taxon>Fungi</taxon>
        <taxon>Dikarya</taxon>
        <taxon>Ascomycota</taxon>
        <taxon>Pezizomycotina</taxon>
        <taxon>Sordariomycetes</taxon>
        <taxon>Hypocreomycetidae</taxon>
        <taxon>Hypocreales</taxon>
        <taxon>Nectriaceae</taxon>
        <taxon>Fusarium</taxon>
        <taxon>Fusarium decemcellulare species complex</taxon>
    </lineage>
</organism>
<dbReference type="EMBL" id="JAADYS010001028">
    <property type="protein sequence ID" value="KAF4465468.1"/>
    <property type="molecule type" value="Genomic_DNA"/>
</dbReference>
<reference evidence="3 4" key="1">
    <citation type="submission" date="2020-01" db="EMBL/GenBank/DDBJ databases">
        <title>Identification and distribution of gene clusters putatively required for synthesis of sphingolipid metabolism inhibitors in phylogenetically diverse species of the filamentous fungus Fusarium.</title>
        <authorList>
            <person name="Kim H.-S."/>
            <person name="Busman M."/>
            <person name="Brown D.W."/>
            <person name="Divon H."/>
            <person name="Uhlig S."/>
            <person name="Proctor R.H."/>
        </authorList>
    </citation>
    <scope>NUCLEOTIDE SEQUENCE [LARGE SCALE GENOMIC DNA]</scope>
    <source>
        <strain evidence="3 4">NRRL 20459</strain>
    </source>
</reference>
<dbReference type="SUPFAM" id="SSF56300">
    <property type="entry name" value="Metallo-dependent phosphatases"/>
    <property type="match status" value="1"/>
</dbReference>
<dbReference type="CDD" id="cd07383">
    <property type="entry name" value="MPP_Dcr2"/>
    <property type="match status" value="1"/>
</dbReference>
<dbReference type="Pfam" id="PF00149">
    <property type="entry name" value="Metallophos"/>
    <property type="match status" value="1"/>
</dbReference>
<dbReference type="GO" id="GO:0016788">
    <property type="term" value="F:hydrolase activity, acting on ester bonds"/>
    <property type="evidence" value="ECO:0007669"/>
    <property type="project" value="TreeGrafter"/>
</dbReference>
<protein>
    <submittedName>
        <fullName evidence="3">Calcineurin-like phosphoesterase</fullName>
    </submittedName>
</protein>
<proteinExistence type="predicted"/>
<dbReference type="Gene3D" id="3.60.21.10">
    <property type="match status" value="1"/>
</dbReference>
<dbReference type="OrthoDB" id="783096at2759"/>
<evidence type="ECO:0000313" key="4">
    <source>
        <dbReference type="Proteomes" id="UP000554235"/>
    </source>
</evidence>
<dbReference type="Proteomes" id="UP000554235">
    <property type="component" value="Unassembled WGS sequence"/>
</dbReference>
<gene>
    <name evidence="3" type="ORF">FALBO_7689</name>
</gene>
<keyword evidence="4" id="KW-1185">Reference proteome</keyword>
<evidence type="ECO:0000313" key="3">
    <source>
        <dbReference type="EMBL" id="KAF4465468.1"/>
    </source>
</evidence>
<dbReference type="GO" id="GO:0005737">
    <property type="term" value="C:cytoplasm"/>
    <property type="evidence" value="ECO:0007669"/>
    <property type="project" value="TreeGrafter"/>
</dbReference>
<dbReference type="PANTHER" id="PTHR32440">
    <property type="entry name" value="PHOSPHATASE DCR2-RELATED-RELATED"/>
    <property type="match status" value="1"/>
</dbReference>